<gene>
    <name evidence="3" type="ORF">KHLLAP_LOCUS4542</name>
</gene>
<feature type="compositionally biased region" description="Polar residues" evidence="1">
    <location>
        <begin position="100"/>
        <end position="124"/>
    </location>
</feature>
<dbReference type="EMBL" id="CAUWAG010000006">
    <property type="protein sequence ID" value="CAJ2504074.1"/>
    <property type="molecule type" value="Genomic_DNA"/>
</dbReference>
<feature type="region of interest" description="Disordered" evidence="1">
    <location>
        <begin position="40"/>
        <end position="62"/>
    </location>
</feature>
<evidence type="ECO:0000256" key="2">
    <source>
        <dbReference type="SAM" id="SignalP"/>
    </source>
</evidence>
<accession>A0AAI8VGS2</accession>
<reference evidence="3" key="1">
    <citation type="submission" date="2023-10" db="EMBL/GenBank/DDBJ databases">
        <authorList>
            <person name="Hackl T."/>
        </authorList>
    </citation>
    <scope>NUCLEOTIDE SEQUENCE</scope>
</reference>
<evidence type="ECO:0000313" key="3">
    <source>
        <dbReference type="EMBL" id="CAJ2504074.1"/>
    </source>
</evidence>
<protein>
    <submittedName>
        <fullName evidence="3">Uu.00g114680.m01.CDS01</fullName>
    </submittedName>
</protein>
<sequence length="124" mass="13373">MKLLSLLFVLSTAWAAAVPINSNAPALAALDRPAYRDNSTLGLTKRAEPPADPPPLEGPDDAPIRVELLETRIADYNHWCPPVNYDGSDAGQVNPAGNPWTGQMNNPGRRTTLETLQKTPSSGW</sequence>
<comment type="caution">
    <text evidence="3">The sequence shown here is derived from an EMBL/GenBank/DDBJ whole genome shotgun (WGS) entry which is preliminary data.</text>
</comment>
<dbReference type="AlphaFoldDB" id="A0AAI8VGS2"/>
<evidence type="ECO:0000313" key="4">
    <source>
        <dbReference type="Proteomes" id="UP001295740"/>
    </source>
</evidence>
<dbReference type="Proteomes" id="UP001295740">
    <property type="component" value="Unassembled WGS sequence"/>
</dbReference>
<evidence type="ECO:0000256" key="1">
    <source>
        <dbReference type="SAM" id="MobiDB-lite"/>
    </source>
</evidence>
<feature type="signal peptide" evidence="2">
    <location>
        <begin position="1"/>
        <end position="15"/>
    </location>
</feature>
<feature type="chain" id="PRO_5042614885" evidence="2">
    <location>
        <begin position="16"/>
        <end position="124"/>
    </location>
</feature>
<organism evidence="3 4">
    <name type="scientific">Anthostomella pinea</name>
    <dbReference type="NCBI Taxonomy" id="933095"/>
    <lineage>
        <taxon>Eukaryota</taxon>
        <taxon>Fungi</taxon>
        <taxon>Dikarya</taxon>
        <taxon>Ascomycota</taxon>
        <taxon>Pezizomycotina</taxon>
        <taxon>Sordariomycetes</taxon>
        <taxon>Xylariomycetidae</taxon>
        <taxon>Xylariales</taxon>
        <taxon>Xylariaceae</taxon>
        <taxon>Anthostomella</taxon>
    </lineage>
</organism>
<proteinExistence type="predicted"/>
<keyword evidence="2" id="KW-0732">Signal</keyword>
<feature type="region of interest" description="Disordered" evidence="1">
    <location>
        <begin position="90"/>
        <end position="124"/>
    </location>
</feature>
<keyword evidence="4" id="KW-1185">Reference proteome</keyword>
<name>A0AAI8VGS2_9PEZI</name>